<proteinExistence type="predicted"/>
<feature type="compositionally biased region" description="Acidic residues" evidence="1">
    <location>
        <begin position="302"/>
        <end position="316"/>
    </location>
</feature>
<name>A0A146LUW0_LYGHE</name>
<evidence type="ECO:0000256" key="1">
    <source>
        <dbReference type="SAM" id="MobiDB-lite"/>
    </source>
</evidence>
<feature type="compositionally biased region" description="Polar residues" evidence="1">
    <location>
        <begin position="382"/>
        <end position="397"/>
    </location>
</feature>
<feature type="compositionally biased region" description="Basic residues" evidence="1">
    <location>
        <begin position="425"/>
        <end position="434"/>
    </location>
</feature>
<dbReference type="EMBL" id="GDHC01007620">
    <property type="protein sequence ID" value="JAQ11009.1"/>
    <property type="molecule type" value="Transcribed_RNA"/>
</dbReference>
<feature type="compositionally biased region" description="Polar residues" evidence="1">
    <location>
        <begin position="449"/>
        <end position="472"/>
    </location>
</feature>
<organism evidence="2">
    <name type="scientific">Lygus hesperus</name>
    <name type="common">Western plant bug</name>
    <dbReference type="NCBI Taxonomy" id="30085"/>
    <lineage>
        <taxon>Eukaryota</taxon>
        <taxon>Metazoa</taxon>
        <taxon>Ecdysozoa</taxon>
        <taxon>Arthropoda</taxon>
        <taxon>Hexapoda</taxon>
        <taxon>Insecta</taxon>
        <taxon>Pterygota</taxon>
        <taxon>Neoptera</taxon>
        <taxon>Paraneoptera</taxon>
        <taxon>Hemiptera</taxon>
        <taxon>Heteroptera</taxon>
        <taxon>Panheteroptera</taxon>
        <taxon>Cimicomorpha</taxon>
        <taxon>Miridae</taxon>
        <taxon>Mirini</taxon>
        <taxon>Lygus</taxon>
    </lineage>
</organism>
<protein>
    <submittedName>
        <fullName evidence="2">Uncharacterized protein</fullName>
    </submittedName>
</protein>
<feature type="compositionally biased region" description="Basic and acidic residues" evidence="1">
    <location>
        <begin position="169"/>
        <end position="179"/>
    </location>
</feature>
<feature type="compositionally biased region" description="Basic and acidic residues" evidence="1">
    <location>
        <begin position="341"/>
        <end position="364"/>
    </location>
</feature>
<reference evidence="2" key="1">
    <citation type="journal article" date="2016" name="Gigascience">
        <title>De novo construction of an expanded transcriptome assembly for the western tarnished plant bug, Lygus hesperus.</title>
        <authorList>
            <person name="Tassone E.E."/>
            <person name="Geib S.M."/>
            <person name="Hall B."/>
            <person name="Fabrick J.A."/>
            <person name="Brent C.S."/>
            <person name="Hull J.J."/>
        </authorList>
    </citation>
    <scope>NUCLEOTIDE SEQUENCE</scope>
</reference>
<feature type="non-terminal residue" evidence="2">
    <location>
        <position position="1"/>
    </location>
</feature>
<accession>A0A146LUW0</accession>
<feature type="region of interest" description="Disordered" evidence="1">
    <location>
        <begin position="1"/>
        <end position="486"/>
    </location>
</feature>
<evidence type="ECO:0000313" key="2">
    <source>
        <dbReference type="EMBL" id="JAQ11009.1"/>
    </source>
</evidence>
<feature type="compositionally biased region" description="Basic and acidic residues" evidence="1">
    <location>
        <begin position="59"/>
        <end position="77"/>
    </location>
</feature>
<dbReference type="AlphaFoldDB" id="A0A146LUW0"/>
<sequence length="486" mass="53816">STTANTDRYDRYGRGGGTEYGDDYEDTSRPARSRYRSRFNRHAPADNDSDNEPTTRGVRFSEQHKEKERVLDTEEVTRGPLSGIQRLADSPRVMKKLHENEVNKKKEKENPPAQPPPQPKITQPTVKKPPLASRQVSEDDEISKIKKQNKGATTSTTPPEPTPTVTVTKRADEIEDRHGSTRRTPAPEAASSDEDSDASESSVQQTQRKTVKTPVTNRRPSGPDPSPTHKKAARSTSSDSTTSTESSASSAIRSSSVAYTPEETKPKYTSRVSDSTPERTRTPTTNTPKVVPTPPTPKEPETSSEEETESEEESEDETPKPVTNTDMSKTDIGALLARSAHARDTSDNSSKKEESPYSKSRYEDSPTTYTRTRNTSREEEPTSYTSRFMNKNRTPSNVADEVKVGSDDNDKYSSPKSRYSALKDRRQRLARSKSSHAFGDDDETDEPISPTTANPTAYMQSRGYGSTVSSGNDLARSRSSHALKSR</sequence>
<feature type="compositionally biased region" description="Polar residues" evidence="1">
    <location>
        <begin position="203"/>
        <end position="219"/>
    </location>
</feature>
<feature type="compositionally biased region" description="Low complexity" evidence="1">
    <location>
        <begin position="153"/>
        <end position="168"/>
    </location>
</feature>
<gene>
    <name evidence="2" type="ORF">g.24786</name>
</gene>
<feature type="compositionally biased region" description="Low complexity" evidence="1">
    <location>
        <begin position="120"/>
        <end position="130"/>
    </location>
</feature>
<feature type="compositionally biased region" description="Low complexity" evidence="1">
    <location>
        <begin position="234"/>
        <end position="256"/>
    </location>
</feature>
<feature type="compositionally biased region" description="Basic residues" evidence="1">
    <location>
        <begin position="31"/>
        <end position="41"/>
    </location>
</feature>
<feature type="compositionally biased region" description="Basic and acidic residues" evidence="1">
    <location>
        <begin position="400"/>
        <end position="413"/>
    </location>
</feature>
<feature type="non-terminal residue" evidence="2">
    <location>
        <position position="486"/>
    </location>
</feature>
<feature type="compositionally biased region" description="Basic and acidic residues" evidence="1">
    <location>
        <begin position="96"/>
        <end position="110"/>
    </location>
</feature>